<evidence type="ECO:0000313" key="3">
    <source>
        <dbReference type="EMBL" id="CAF4170178.1"/>
    </source>
</evidence>
<keyword evidence="4" id="KW-1185">Reference proteome</keyword>
<organism evidence="3 4">
    <name type="scientific">Rotaria magnacalcarata</name>
    <dbReference type="NCBI Taxonomy" id="392030"/>
    <lineage>
        <taxon>Eukaryota</taxon>
        <taxon>Metazoa</taxon>
        <taxon>Spiralia</taxon>
        <taxon>Gnathifera</taxon>
        <taxon>Rotifera</taxon>
        <taxon>Eurotatoria</taxon>
        <taxon>Bdelloidea</taxon>
        <taxon>Philodinida</taxon>
        <taxon>Philodinidae</taxon>
        <taxon>Rotaria</taxon>
    </lineage>
</organism>
<evidence type="ECO:0000256" key="2">
    <source>
        <dbReference type="SAM" id="Phobius"/>
    </source>
</evidence>
<evidence type="ECO:0000313" key="4">
    <source>
        <dbReference type="Proteomes" id="UP000663866"/>
    </source>
</evidence>
<dbReference type="AlphaFoldDB" id="A0A819ZD33"/>
<feature type="compositionally biased region" description="Low complexity" evidence="1">
    <location>
        <begin position="99"/>
        <end position="110"/>
    </location>
</feature>
<feature type="transmembrane region" description="Helical" evidence="2">
    <location>
        <begin position="59"/>
        <end position="82"/>
    </location>
</feature>
<evidence type="ECO:0000256" key="1">
    <source>
        <dbReference type="SAM" id="MobiDB-lite"/>
    </source>
</evidence>
<name>A0A819ZD33_9BILA</name>
<reference evidence="3" key="1">
    <citation type="submission" date="2021-02" db="EMBL/GenBank/DDBJ databases">
        <authorList>
            <person name="Nowell W R."/>
        </authorList>
    </citation>
    <scope>NUCLEOTIDE SEQUENCE</scope>
</reference>
<sequence length="281" mass="31345">MPNSTQAVAPYAPRRYQGLDQKTDTVSNQLTVRDVQWNMTDLPSASSSESVPTTSWKPIIIVLTVLVVVVCVAAVGIPFLLLQHQQQVQQLLLQHQRRQPLQLQPQPQQPHQRRQQQPHQRRQQQPQRRRQQQPQRRPLPLRHLRPLPLRQRQLQQVTANLPAACSSYTTISDSTRSVSYTTFVGCDSSSFSSSGMWVRFTGSGGTTIPTYAPGISVCGTSATGWYASALPSSGATVSGTLCYDWGTTCQWSSSIQVANCNTYYVYLLYPSPVCNLRVCTV</sequence>
<keyword evidence="2" id="KW-0812">Transmembrane</keyword>
<keyword evidence="2" id="KW-1133">Transmembrane helix</keyword>
<proteinExistence type="predicted"/>
<feature type="region of interest" description="Disordered" evidence="1">
    <location>
        <begin position="99"/>
        <end position="145"/>
    </location>
</feature>
<accession>A0A819ZD33</accession>
<dbReference type="Proteomes" id="UP000663866">
    <property type="component" value="Unassembled WGS sequence"/>
</dbReference>
<protein>
    <submittedName>
        <fullName evidence="3">Uncharacterized protein</fullName>
    </submittedName>
</protein>
<feature type="compositionally biased region" description="Basic residues" evidence="1">
    <location>
        <begin position="111"/>
        <end position="131"/>
    </location>
</feature>
<gene>
    <name evidence="3" type="ORF">OVN521_LOCUS24658</name>
</gene>
<dbReference type="EMBL" id="CAJOBG010005926">
    <property type="protein sequence ID" value="CAF4170178.1"/>
    <property type="molecule type" value="Genomic_DNA"/>
</dbReference>
<keyword evidence="2" id="KW-0472">Membrane</keyword>
<comment type="caution">
    <text evidence="3">The sequence shown here is derived from an EMBL/GenBank/DDBJ whole genome shotgun (WGS) entry which is preliminary data.</text>
</comment>